<comment type="similarity">
    <text evidence="1">Belongs to the UPF0213 family.</text>
</comment>
<dbReference type="PANTHER" id="PTHR34477">
    <property type="entry name" value="UPF0213 PROTEIN YHBQ"/>
    <property type="match status" value="1"/>
</dbReference>
<feature type="domain" description="GIY-YIG" evidence="2">
    <location>
        <begin position="3"/>
        <end position="83"/>
    </location>
</feature>
<proteinExistence type="inferred from homology"/>
<sequence length="99" mass="11383">MVISWFIYIIEAQNGSLYTGITTDVQRRWREHQGMGAKSAKAAKFFRTSKPKSILYIELAKDRSEASKKEAQIKKLTKQKKLALVKSSGNKINEFKFNQ</sequence>
<keyword evidence="4" id="KW-1185">Reference proteome</keyword>
<evidence type="ECO:0000313" key="3">
    <source>
        <dbReference type="EMBL" id="TQV71365.1"/>
    </source>
</evidence>
<dbReference type="Pfam" id="PF01541">
    <property type="entry name" value="GIY-YIG"/>
    <property type="match status" value="1"/>
</dbReference>
<dbReference type="SMART" id="SM00465">
    <property type="entry name" value="GIYc"/>
    <property type="match status" value="1"/>
</dbReference>
<accession>A0A545T2F0</accession>
<reference evidence="3 4" key="1">
    <citation type="submission" date="2019-06" db="EMBL/GenBank/DDBJ databases">
        <title>Draft genome of Aliikangiella marina GYP-15.</title>
        <authorList>
            <person name="Wang G."/>
        </authorList>
    </citation>
    <scope>NUCLEOTIDE SEQUENCE [LARGE SCALE GENOMIC DNA]</scope>
    <source>
        <strain evidence="3 4">GYP-15</strain>
    </source>
</reference>
<dbReference type="OrthoDB" id="9797095at2"/>
<name>A0A545T2F0_9GAMM</name>
<dbReference type="CDD" id="cd10456">
    <property type="entry name" value="GIY-YIG_UPF0213"/>
    <property type="match status" value="1"/>
</dbReference>
<evidence type="ECO:0000313" key="4">
    <source>
        <dbReference type="Proteomes" id="UP000317839"/>
    </source>
</evidence>
<evidence type="ECO:0000256" key="1">
    <source>
        <dbReference type="ARBA" id="ARBA00007435"/>
    </source>
</evidence>
<dbReference type="SUPFAM" id="SSF82771">
    <property type="entry name" value="GIY-YIG endonuclease"/>
    <property type="match status" value="1"/>
</dbReference>
<comment type="caution">
    <text evidence="3">The sequence shown here is derived from an EMBL/GenBank/DDBJ whole genome shotgun (WGS) entry which is preliminary data.</text>
</comment>
<dbReference type="InterPro" id="IPR000305">
    <property type="entry name" value="GIY-YIG_endonuc"/>
</dbReference>
<dbReference type="RefSeq" id="WP_142943764.1">
    <property type="nucleotide sequence ID" value="NZ_VIKR01000006.1"/>
</dbReference>
<dbReference type="InterPro" id="IPR035901">
    <property type="entry name" value="GIY-YIG_endonuc_sf"/>
</dbReference>
<evidence type="ECO:0000259" key="2">
    <source>
        <dbReference type="PROSITE" id="PS50164"/>
    </source>
</evidence>
<dbReference type="InterPro" id="IPR050190">
    <property type="entry name" value="UPF0213_domain"/>
</dbReference>
<dbReference type="Proteomes" id="UP000317839">
    <property type="component" value="Unassembled WGS sequence"/>
</dbReference>
<dbReference type="AlphaFoldDB" id="A0A545T2F0"/>
<dbReference type="Gene3D" id="3.40.1440.10">
    <property type="entry name" value="GIY-YIG endonuclease"/>
    <property type="match status" value="1"/>
</dbReference>
<protein>
    <submittedName>
        <fullName evidence="3">GIY-YIG nuclease family protein</fullName>
    </submittedName>
</protein>
<gene>
    <name evidence="3" type="ORF">FLL45_19610</name>
</gene>
<organism evidence="3 4">
    <name type="scientific">Aliikangiella marina</name>
    <dbReference type="NCBI Taxonomy" id="1712262"/>
    <lineage>
        <taxon>Bacteria</taxon>
        <taxon>Pseudomonadati</taxon>
        <taxon>Pseudomonadota</taxon>
        <taxon>Gammaproteobacteria</taxon>
        <taxon>Oceanospirillales</taxon>
        <taxon>Pleioneaceae</taxon>
        <taxon>Aliikangiella</taxon>
    </lineage>
</organism>
<dbReference type="PANTHER" id="PTHR34477:SF1">
    <property type="entry name" value="UPF0213 PROTEIN YHBQ"/>
    <property type="match status" value="1"/>
</dbReference>
<dbReference type="EMBL" id="VIKR01000006">
    <property type="protein sequence ID" value="TQV71365.1"/>
    <property type="molecule type" value="Genomic_DNA"/>
</dbReference>
<dbReference type="PROSITE" id="PS50164">
    <property type="entry name" value="GIY_YIG"/>
    <property type="match status" value="1"/>
</dbReference>